<gene>
    <name evidence="2" type="ORF">Fmac_029154</name>
</gene>
<feature type="compositionally biased region" description="Basic and acidic residues" evidence="1">
    <location>
        <begin position="13"/>
        <end position="22"/>
    </location>
</feature>
<dbReference type="EMBL" id="JBGMDY010000010">
    <property type="protein sequence ID" value="KAL2320185.1"/>
    <property type="molecule type" value="Genomic_DNA"/>
</dbReference>
<name>A0ABD1L9K3_9FABA</name>
<evidence type="ECO:0000313" key="3">
    <source>
        <dbReference type="Proteomes" id="UP001603857"/>
    </source>
</evidence>
<feature type="region of interest" description="Disordered" evidence="1">
    <location>
        <begin position="1"/>
        <end position="32"/>
    </location>
</feature>
<keyword evidence="3" id="KW-1185">Reference proteome</keyword>
<evidence type="ECO:0000256" key="1">
    <source>
        <dbReference type="SAM" id="MobiDB-lite"/>
    </source>
</evidence>
<accession>A0ABD1L9K3</accession>
<dbReference type="AlphaFoldDB" id="A0ABD1L9K3"/>
<evidence type="ECO:0000313" key="2">
    <source>
        <dbReference type="EMBL" id="KAL2320185.1"/>
    </source>
</evidence>
<proteinExistence type="predicted"/>
<dbReference type="Proteomes" id="UP001603857">
    <property type="component" value="Unassembled WGS sequence"/>
</dbReference>
<comment type="caution">
    <text evidence="2">The sequence shown here is derived from an EMBL/GenBank/DDBJ whole genome shotgun (WGS) entry which is preliminary data.</text>
</comment>
<protein>
    <submittedName>
        <fullName evidence="2">Uncharacterized protein</fullName>
    </submittedName>
</protein>
<reference evidence="2 3" key="1">
    <citation type="submission" date="2024-08" db="EMBL/GenBank/DDBJ databases">
        <title>Insights into the chromosomal genome structure of Flemingia macrophylla.</title>
        <authorList>
            <person name="Ding Y."/>
            <person name="Zhao Y."/>
            <person name="Bi W."/>
            <person name="Wu M."/>
            <person name="Zhao G."/>
            <person name="Gong Y."/>
            <person name="Li W."/>
            <person name="Zhang P."/>
        </authorList>
    </citation>
    <scope>NUCLEOTIDE SEQUENCE [LARGE SCALE GENOMIC DNA]</scope>
    <source>
        <strain evidence="2">DYQJB</strain>
        <tissue evidence="2">Leaf</tissue>
    </source>
</reference>
<organism evidence="2 3">
    <name type="scientific">Flemingia macrophylla</name>
    <dbReference type="NCBI Taxonomy" id="520843"/>
    <lineage>
        <taxon>Eukaryota</taxon>
        <taxon>Viridiplantae</taxon>
        <taxon>Streptophyta</taxon>
        <taxon>Embryophyta</taxon>
        <taxon>Tracheophyta</taxon>
        <taxon>Spermatophyta</taxon>
        <taxon>Magnoliopsida</taxon>
        <taxon>eudicotyledons</taxon>
        <taxon>Gunneridae</taxon>
        <taxon>Pentapetalae</taxon>
        <taxon>rosids</taxon>
        <taxon>fabids</taxon>
        <taxon>Fabales</taxon>
        <taxon>Fabaceae</taxon>
        <taxon>Papilionoideae</taxon>
        <taxon>50 kb inversion clade</taxon>
        <taxon>NPAAA clade</taxon>
        <taxon>indigoferoid/millettioid clade</taxon>
        <taxon>Phaseoleae</taxon>
        <taxon>Flemingia</taxon>
    </lineage>
</organism>
<sequence>MAERRTVRCGGFRRGEDGDGDRGSVQQVTRENEHESVVNELLTPLFKCLKLSIPILQSSCLAPDGLAPLSPKPSPSPSSLLTSKLVPFTLTYTTTKNAFKTDFLNCFSMSRPFPKSHFLFLPRPPQPPTHFSFFLPFFLSLHAPNPPPSLSFPFPSAWPLKPPSPPFSILLPSHRLASALARRHLSPLPLPCLHPFIAPRQPLPLSLLPTSITGQTLDRRRPSAAPRQPLPLSLCLTSVYAFTVVPYCRAVEKTNSGPPDPPMEYASRLLRSLCWTWIPRWI</sequence>